<evidence type="ECO:0000256" key="4">
    <source>
        <dbReference type="ARBA" id="ARBA00022691"/>
    </source>
</evidence>
<protein>
    <recommendedName>
        <fullName evidence="1">peptide chain release factor N(5)-glutamine methyltransferase</fullName>
        <ecNumber evidence="1">2.1.1.297</ecNumber>
    </recommendedName>
</protein>
<evidence type="ECO:0000313" key="7">
    <source>
        <dbReference type="EMBL" id="OGZ23284.1"/>
    </source>
</evidence>
<dbReference type="CDD" id="cd02440">
    <property type="entry name" value="AdoMet_MTases"/>
    <property type="match status" value="1"/>
</dbReference>
<reference evidence="7 8" key="1">
    <citation type="journal article" date="2016" name="Nat. Commun.">
        <title>Thousands of microbial genomes shed light on interconnected biogeochemical processes in an aquifer system.</title>
        <authorList>
            <person name="Anantharaman K."/>
            <person name="Brown C.T."/>
            <person name="Hug L.A."/>
            <person name="Sharon I."/>
            <person name="Castelle C.J."/>
            <person name="Probst A.J."/>
            <person name="Thomas B.C."/>
            <person name="Singh A."/>
            <person name="Wilkins M.J."/>
            <person name="Karaoz U."/>
            <person name="Brodie E.L."/>
            <person name="Williams K.H."/>
            <person name="Hubbard S.S."/>
            <person name="Banfield J.F."/>
        </authorList>
    </citation>
    <scope>NUCLEOTIDE SEQUENCE [LARGE SCALE GENOMIC DNA]</scope>
</reference>
<dbReference type="PROSITE" id="PS00092">
    <property type="entry name" value="N6_MTASE"/>
    <property type="match status" value="1"/>
</dbReference>
<dbReference type="SUPFAM" id="SSF53335">
    <property type="entry name" value="S-adenosyl-L-methionine-dependent methyltransferases"/>
    <property type="match status" value="1"/>
</dbReference>
<evidence type="ECO:0000313" key="8">
    <source>
        <dbReference type="Proteomes" id="UP000176406"/>
    </source>
</evidence>
<accession>A0A1G2EBP5</accession>
<keyword evidence="3" id="KW-0808">Transferase</keyword>
<dbReference type="GO" id="GO:0032259">
    <property type="term" value="P:methylation"/>
    <property type="evidence" value="ECO:0007669"/>
    <property type="project" value="UniProtKB-KW"/>
</dbReference>
<dbReference type="NCBIfam" id="TIGR00536">
    <property type="entry name" value="hemK_fam"/>
    <property type="match status" value="1"/>
</dbReference>
<dbReference type="Gene3D" id="3.40.50.150">
    <property type="entry name" value="Vaccinia Virus protein VP39"/>
    <property type="match status" value="1"/>
</dbReference>
<dbReference type="EMBL" id="MHMG01000021">
    <property type="protein sequence ID" value="OGZ23284.1"/>
    <property type="molecule type" value="Genomic_DNA"/>
</dbReference>
<dbReference type="InterPro" id="IPR029063">
    <property type="entry name" value="SAM-dependent_MTases_sf"/>
</dbReference>
<dbReference type="GO" id="GO:0102559">
    <property type="term" value="F:peptide chain release factor N(5)-glutamine methyltransferase activity"/>
    <property type="evidence" value="ECO:0007669"/>
    <property type="project" value="UniProtKB-EC"/>
</dbReference>
<dbReference type="EC" id="2.1.1.297" evidence="1"/>
<evidence type="ECO:0000256" key="5">
    <source>
        <dbReference type="ARBA" id="ARBA00048391"/>
    </source>
</evidence>
<evidence type="ECO:0000259" key="6">
    <source>
        <dbReference type="Pfam" id="PF05175"/>
    </source>
</evidence>
<dbReference type="AlphaFoldDB" id="A0A1G2EBP5"/>
<evidence type="ECO:0000256" key="1">
    <source>
        <dbReference type="ARBA" id="ARBA00012771"/>
    </source>
</evidence>
<dbReference type="Pfam" id="PF05175">
    <property type="entry name" value="MTS"/>
    <property type="match status" value="1"/>
</dbReference>
<dbReference type="InterPro" id="IPR004556">
    <property type="entry name" value="HemK-like"/>
</dbReference>
<dbReference type="GO" id="GO:0003676">
    <property type="term" value="F:nucleic acid binding"/>
    <property type="evidence" value="ECO:0007669"/>
    <property type="project" value="InterPro"/>
</dbReference>
<feature type="domain" description="Methyltransferase small" evidence="6">
    <location>
        <begin position="42"/>
        <end position="128"/>
    </location>
</feature>
<keyword evidence="2" id="KW-0489">Methyltransferase</keyword>
<dbReference type="InterPro" id="IPR002052">
    <property type="entry name" value="DNA_methylase_N6_adenine_CS"/>
</dbReference>
<name>A0A1G2EBP5_9BACT</name>
<evidence type="ECO:0000256" key="2">
    <source>
        <dbReference type="ARBA" id="ARBA00022603"/>
    </source>
</evidence>
<keyword evidence="4" id="KW-0949">S-adenosyl-L-methionine</keyword>
<dbReference type="InterPro" id="IPR007848">
    <property type="entry name" value="Small_mtfrase_dom"/>
</dbReference>
<comment type="caution">
    <text evidence="7">The sequence shown here is derived from an EMBL/GenBank/DDBJ whole genome shotgun (WGS) entry which is preliminary data.</text>
</comment>
<dbReference type="Proteomes" id="UP000176406">
    <property type="component" value="Unassembled WGS sequence"/>
</dbReference>
<comment type="catalytic activity">
    <reaction evidence="5">
        <text>L-glutaminyl-[peptide chain release factor] + S-adenosyl-L-methionine = N(5)-methyl-L-glutaminyl-[peptide chain release factor] + S-adenosyl-L-homocysteine + H(+)</text>
        <dbReference type="Rhea" id="RHEA:42896"/>
        <dbReference type="Rhea" id="RHEA-COMP:10271"/>
        <dbReference type="Rhea" id="RHEA-COMP:10272"/>
        <dbReference type="ChEBI" id="CHEBI:15378"/>
        <dbReference type="ChEBI" id="CHEBI:30011"/>
        <dbReference type="ChEBI" id="CHEBI:57856"/>
        <dbReference type="ChEBI" id="CHEBI:59789"/>
        <dbReference type="ChEBI" id="CHEBI:61891"/>
        <dbReference type="EC" id="2.1.1.297"/>
    </reaction>
</comment>
<dbReference type="InterPro" id="IPR050320">
    <property type="entry name" value="N5-glutamine_MTase"/>
</dbReference>
<evidence type="ECO:0000256" key="3">
    <source>
        <dbReference type="ARBA" id="ARBA00022679"/>
    </source>
</evidence>
<organism evidence="7 8">
    <name type="scientific">Candidatus Nealsonbacteria bacterium RIFCSPLOWO2_01_FULL_41_9</name>
    <dbReference type="NCBI Taxonomy" id="1801671"/>
    <lineage>
        <taxon>Bacteria</taxon>
        <taxon>Candidatus Nealsoniibacteriota</taxon>
    </lineage>
</organism>
<proteinExistence type="predicted"/>
<dbReference type="PANTHER" id="PTHR18895">
    <property type="entry name" value="HEMK METHYLTRANSFERASE"/>
    <property type="match status" value="1"/>
</dbReference>
<sequence length="212" mass="24997">MKSVRFLNCQIDLSKWNFMPRAETEFWVGKVLKKLSFPKEAKLLKILDIFSGSGCIGIAILRACPEQCRRVDFADVDEKAIKQIKINLKLNKINLGRYKIYKSDLFKNLPKKNYDYIFANPPYVATERIREVQPQVLKYEPGGALFGGKKGLIYIRKFLKEAKNFLTGQGFIFLEFSPEQKEEIEKILLQEKYKKCLFFKDQFKKYRFLKCY</sequence>
<dbReference type="PANTHER" id="PTHR18895:SF74">
    <property type="entry name" value="MTRF1L RELEASE FACTOR GLUTAMINE METHYLTRANSFERASE"/>
    <property type="match status" value="1"/>
</dbReference>
<gene>
    <name evidence="7" type="ORF">A3A08_00645</name>
</gene>